<dbReference type="EMBL" id="BARS01034843">
    <property type="protein sequence ID" value="GAG26566.1"/>
    <property type="molecule type" value="Genomic_DNA"/>
</dbReference>
<dbReference type="Gene3D" id="3.40.630.190">
    <property type="entry name" value="LCP protein"/>
    <property type="match status" value="1"/>
</dbReference>
<evidence type="ECO:0000313" key="2">
    <source>
        <dbReference type="EMBL" id="GAG26566.1"/>
    </source>
</evidence>
<dbReference type="PANTHER" id="PTHR33392:SF6">
    <property type="entry name" value="POLYISOPRENYL-TEICHOIC ACID--PEPTIDOGLYCAN TEICHOIC ACID TRANSFERASE TAGU"/>
    <property type="match status" value="1"/>
</dbReference>
<organism evidence="2">
    <name type="scientific">marine sediment metagenome</name>
    <dbReference type="NCBI Taxonomy" id="412755"/>
    <lineage>
        <taxon>unclassified sequences</taxon>
        <taxon>metagenomes</taxon>
        <taxon>ecological metagenomes</taxon>
    </lineage>
</organism>
<feature type="domain" description="Cell envelope-related transcriptional attenuator" evidence="1">
    <location>
        <begin position="53"/>
        <end position="219"/>
    </location>
</feature>
<dbReference type="AlphaFoldDB" id="X0XNP1"/>
<dbReference type="InterPro" id="IPR050922">
    <property type="entry name" value="LytR/CpsA/Psr_CW_biosynth"/>
</dbReference>
<protein>
    <recommendedName>
        <fullName evidence="1">Cell envelope-related transcriptional attenuator domain-containing protein</fullName>
    </recommendedName>
</protein>
<dbReference type="InterPro" id="IPR004474">
    <property type="entry name" value="LytR_CpsA_psr"/>
</dbReference>
<comment type="caution">
    <text evidence="2">The sequence shown here is derived from an EMBL/GenBank/DDBJ whole genome shotgun (WGS) entry which is preliminary data.</text>
</comment>
<feature type="non-terminal residue" evidence="2">
    <location>
        <position position="259"/>
    </location>
</feature>
<dbReference type="PANTHER" id="PTHR33392">
    <property type="entry name" value="POLYISOPRENYL-TEICHOIC ACID--PEPTIDOGLYCAN TEICHOIC ACID TRANSFERASE TAGU"/>
    <property type="match status" value="1"/>
</dbReference>
<sequence>DIFFPGNEIKIGVKLPGVDSGENPEVADIDERINILFLGLDRKVGVPENTAARTDSVFILTIDPFSKTAGVFSIPRDLVVEIPDGSGGYISNRVNVVWETGEFVYDRYPGGGPGLIKDTIEDERNFDIPIDHYVILDFADFKDLIDEVGGIDIDVPEYAVDYDYSDCEGCPGYAVEFVPGMEHMDGPRALAYARIRKSDNDFKRIERQQLVIEATAKKALGLDLFVSPNKALDLYGEYKDAVQTDISDLLIPGLTKLAQ</sequence>
<dbReference type="Pfam" id="PF03816">
    <property type="entry name" value="LytR_cpsA_psr"/>
    <property type="match status" value="1"/>
</dbReference>
<gene>
    <name evidence="2" type="ORF">S01H1_53781</name>
</gene>
<name>X0XNP1_9ZZZZ</name>
<proteinExistence type="predicted"/>
<dbReference type="NCBIfam" id="TIGR00350">
    <property type="entry name" value="lytR_cpsA_psr"/>
    <property type="match status" value="1"/>
</dbReference>
<accession>X0XNP1</accession>
<evidence type="ECO:0000259" key="1">
    <source>
        <dbReference type="Pfam" id="PF03816"/>
    </source>
</evidence>
<reference evidence="2" key="1">
    <citation type="journal article" date="2014" name="Front. Microbiol.">
        <title>High frequency of phylogenetically diverse reductive dehalogenase-homologous genes in deep subseafloor sedimentary metagenomes.</title>
        <authorList>
            <person name="Kawai M."/>
            <person name="Futagami T."/>
            <person name="Toyoda A."/>
            <person name="Takaki Y."/>
            <person name="Nishi S."/>
            <person name="Hori S."/>
            <person name="Arai W."/>
            <person name="Tsubouchi T."/>
            <person name="Morono Y."/>
            <person name="Uchiyama I."/>
            <person name="Ito T."/>
            <person name="Fujiyama A."/>
            <person name="Inagaki F."/>
            <person name="Takami H."/>
        </authorList>
    </citation>
    <scope>NUCLEOTIDE SEQUENCE</scope>
    <source>
        <strain evidence="2">Expedition CK06-06</strain>
    </source>
</reference>
<feature type="non-terminal residue" evidence="2">
    <location>
        <position position="1"/>
    </location>
</feature>